<evidence type="ECO:0000313" key="4">
    <source>
        <dbReference type="EMBL" id="KAK8871279.1"/>
    </source>
</evidence>
<feature type="compositionally biased region" description="Polar residues" evidence="3">
    <location>
        <begin position="2301"/>
        <end position="2311"/>
    </location>
</feature>
<accession>A0ABR2J056</accession>
<feature type="compositionally biased region" description="Low complexity" evidence="3">
    <location>
        <begin position="2242"/>
        <end position="2253"/>
    </location>
</feature>
<feature type="compositionally biased region" description="Basic and acidic residues" evidence="3">
    <location>
        <begin position="2188"/>
        <end position="2201"/>
    </location>
</feature>
<feature type="region of interest" description="Disordered" evidence="3">
    <location>
        <begin position="2281"/>
        <end position="2414"/>
    </location>
</feature>
<feature type="compositionally biased region" description="Polar residues" evidence="3">
    <location>
        <begin position="2116"/>
        <end position="2138"/>
    </location>
</feature>
<feature type="compositionally biased region" description="Polar residues" evidence="3">
    <location>
        <begin position="2254"/>
        <end position="2267"/>
    </location>
</feature>
<keyword evidence="2" id="KW-0040">ANK repeat</keyword>
<feature type="region of interest" description="Disordered" evidence="3">
    <location>
        <begin position="1904"/>
        <end position="1929"/>
    </location>
</feature>
<evidence type="ECO:0000256" key="2">
    <source>
        <dbReference type="ARBA" id="ARBA00023043"/>
    </source>
</evidence>
<gene>
    <name evidence="4" type="ORF">M9Y10_006996</name>
</gene>
<feature type="compositionally biased region" description="Low complexity" evidence="3">
    <location>
        <begin position="2283"/>
        <end position="2294"/>
    </location>
</feature>
<feature type="region of interest" description="Disordered" evidence="3">
    <location>
        <begin position="721"/>
        <end position="939"/>
    </location>
</feature>
<feature type="compositionally biased region" description="Basic and acidic residues" evidence="3">
    <location>
        <begin position="2001"/>
        <end position="2027"/>
    </location>
</feature>
<dbReference type="SUPFAM" id="SSF48403">
    <property type="entry name" value="Ankyrin repeat"/>
    <property type="match status" value="3"/>
</dbReference>
<comment type="caution">
    <text evidence="4">The sequence shown here is derived from an EMBL/GenBank/DDBJ whole genome shotgun (WGS) entry which is preliminary data.</text>
</comment>
<feature type="compositionally biased region" description="Low complexity" evidence="3">
    <location>
        <begin position="2336"/>
        <end position="2371"/>
    </location>
</feature>
<dbReference type="SMART" id="SM00248">
    <property type="entry name" value="ANK"/>
    <property type="match status" value="14"/>
</dbReference>
<feature type="compositionally biased region" description="Polar residues" evidence="3">
    <location>
        <begin position="2223"/>
        <end position="2239"/>
    </location>
</feature>
<feature type="compositionally biased region" description="Low complexity" evidence="3">
    <location>
        <begin position="1968"/>
        <end position="1977"/>
    </location>
</feature>
<feature type="compositionally biased region" description="Polar residues" evidence="3">
    <location>
        <begin position="2158"/>
        <end position="2171"/>
    </location>
</feature>
<feature type="compositionally biased region" description="Basic and acidic residues" evidence="3">
    <location>
        <begin position="2503"/>
        <end position="2522"/>
    </location>
</feature>
<organism evidence="4 5">
    <name type="scientific">Tritrichomonas musculus</name>
    <dbReference type="NCBI Taxonomy" id="1915356"/>
    <lineage>
        <taxon>Eukaryota</taxon>
        <taxon>Metamonada</taxon>
        <taxon>Parabasalia</taxon>
        <taxon>Tritrichomonadida</taxon>
        <taxon>Tritrichomonadidae</taxon>
        <taxon>Tritrichomonas</taxon>
    </lineage>
</organism>
<feature type="compositionally biased region" description="Low complexity" evidence="3">
    <location>
        <begin position="2438"/>
        <end position="2455"/>
    </location>
</feature>
<feature type="compositionally biased region" description="Low complexity" evidence="3">
    <location>
        <begin position="2143"/>
        <end position="2157"/>
    </location>
</feature>
<reference evidence="4 5" key="1">
    <citation type="submission" date="2024-04" db="EMBL/GenBank/DDBJ databases">
        <title>Tritrichomonas musculus Genome.</title>
        <authorList>
            <person name="Alves-Ferreira E."/>
            <person name="Grigg M."/>
            <person name="Lorenzi H."/>
            <person name="Galac M."/>
        </authorList>
    </citation>
    <scope>NUCLEOTIDE SEQUENCE [LARGE SCALE GENOMIC DNA]</scope>
    <source>
        <strain evidence="4 5">EAF2021</strain>
    </source>
</reference>
<proteinExistence type="predicted"/>
<feature type="compositionally biased region" description="Polar residues" evidence="3">
    <location>
        <begin position="2456"/>
        <end position="2478"/>
    </location>
</feature>
<dbReference type="PANTHER" id="PTHR24123">
    <property type="entry name" value="ANKYRIN REPEAT-CONTAINING"/>
    <property type="match status" value="1"/>
</dbReference>
<dbReference type="InterPro" id="IPR002110">
    <property type="entry name" value="Ankyrin_rpt"/>
</dbReference>
<dbReference type="PANTHER" id="PTHR24123:SF33">
    <property type="entry name" value="PROTEIN HOS4"/>
    <property type="match status" value="1"/>
</dbReference>
<feature type="compositionally biased region" description="Polar residues" evidence="3">
    <location>
        <begin position="2372"/>
        <end position="2414"/>
    </location>
</feature>
<dbReference type="InterPro" id="IPR036770">
    <property type="entry name" value="Ankyrin_rpt-contain_sf"/>
</dbReference>
<feature type="compositionally biased region" description="Polar residues" evidence="3">
    <location>
        <begin position="1911"/>
        <end position="1929"/>
    </location>
</feature>
<name>A0ABR2J056_9EUKA</name>
<evidence type="ECO:0000256" key="3">
    <source>
        <dbReference type="SAM" id="MobiDB-lite"/>
    </source>
</evidence>
<dbReference type="Gene3D" id="1.25.40.20">
    <property type="entry name" value="Ankyrin repeat-containing domain"/>
    <property type="match status" value="4"/>
</dbReference>
<evidence type="ECO:0008006" key="6">
    <source>
        <dbReference type="Google" id="ProtNLM"/>
    </source>
</evidence>
<dbReference type="InterPro" id="IPR051165">
    <property type="entry name" value="Multifunctional_ANK_Repeat"/>
</dbReference>
<dbReference type="Pfam" id="PF12796">
    <property type="entry name" value="Ank_2"/>
    <property type="match status" value="2"/>
</dbReference>
<feature type="compositionally biased region" description="Basic and acidic residues" evidence="3">
    <location>
        <begin position="2479"/>
        <end position="2493"/>
    </location>
</feature>
<feature type="region of interest" description="Disordered" evidence="3">
    <location>
        <begin position="1961"/>
        <end position="2066"/>
    </location>
</feature>
<feature type="compositionally biased region" description="Basic and acidic residues" evidence="3">
    <location>
        <begin position="2172"/>
        <end position="2181"/>
    </location>
</feature>
<feature type="region of interest" description="Disordered" evidence="3">
    <location>
        <begin position="2433"/>
        <end position="2556"/>
    </location>
</feature>
<evidence type="ECO:0000313" key="5">
    <source>
        <dbReference type="Proteomes" id="UP001470230"/>
    </source>
</evidence>
<dbReference type="EMBL" id="JAPFFF010000013">
    <property type="protein sequence ID" value="KAK8871279.1"/>
    <property type="molecule type" value="Genomic_DNA"/>
</dbReference>
<feature type="compositionally biased region" description="Polar residues" evidence="3">
    <location>
        <begin position="2096"/>
        <end position="2106"/>
    </location>
</feature>
<feature type="compositionally biased region" description="Polar residues" evidence="3">
    <location>
        <begin position="2319"/>
        <end position="2330"/>
    </location>
</feature>
<sequence length="2660" mass="302527">MAFYGQYYAQQRNNARFGPKTTTDSHILFAKIDNSAPFRPMTSGFQNINLQYRNFFFNLLELMPRAFTITTKNGSAMFNTDILKDTSSIISQALSVDSENLQYHLDIEDTANVLGKFELLYQGKPVLFHNDELPVYEKIITELNINNIPKFLFHKPNGNQNDGSIKSPFASAINNNFPVVMCKKNFYNFVRLIESKSFTIITNRREYKCNPFGVLSSSVICEEIAKDPKKTEYVYNFDDEFDEFGSICDLFNFFNVKITSGNMNIIKEISEDLQIKDILNDLDKYINEYEKISETIDEQQNFIDTIDELFNMLININQMTVSTVAENILNSNWSKTDESVQELAAFILQVIKTNILLHDKLSDLLIQLDKEADETNSLKILKPFINDKLYKAFGESKQVCSFIYNLRKKGFIPNEKMNDLLKNFTPLPQTQLRAYGKPYSSSIGSNSIVNQNIFDWFLPEIVEMKNFDYNAERKRFSNQRDVFFRKYFPDKIDEYKKMLDSGEPDDEITKLIRHDNVDGFQNIVSNGSFNIEKASIPYNIYEEFDLKTQLSYLNYAAAYGSIKIFKYLLLNHCKVDSSTFEYAIYGGNIEIIKIVDQKISENDIKLTPNVPAPGPSRFGQSKVQNNKFKKIEYSIKKHQNDLFDWILEQKLNNDPALESFLKEIAISSANNGNAHALVAAIDKGFNLRANHDIILRAAENGFYNFAQMAFNIYIQRNGKDEDKENAKDDDEEKAKDDEEEKAKEEEDEKTKEEEEKAKEEEDEKAKEEEDEKAKEEEDEKAKEEEEKAKEEEDEKTKEEEEKTKEEEEKTKDEDEEKTKEEEEKAKDEDEEKAKEEEDEKTKEEEEKAKEEEDEKAKEEEEKAKDDEEEKAKDEDEEKTKEEEEKAKDEDEEKTKEEEEKAKDEDEEKTKDEDEEKTKDEDEEKTKEENEEKAKDEKDHERNEIINKLKVWLNDKNAKNFLSFGNLAIFKIVDRVVEPKVLGSCLTYCVDKQYMKIIRYFFDTLAKEGVFKISNEICHNSFNLAVQKDTNDIFKYLLEHFELINPIIYVGFNWTSKILSSASRFKNFEAIKIIVNLIKKNENQEKQVAIGKKGHTLCNFTECFSNAAIVGSLEICQFLIDNKLYIDFASLASSSKTLSSVNVEIFSLMYENSSSVVKAKYLENYVIPAITKKNNELVRYLLKEDAPCENALIEAVNTRSLEMVDIVLQHKNKPYFVNKNSINGTALSIATRNNDIEIVKLLLSVPGINASIYNKNLATPLQNSVYNYNTEIANLILDFYEDDGTNHSWEMHEIIKKLLDIVDKYINGRPTVNQLQARQSVWINAARPSVWQKPATPSTPINTNPPDQKKEELYKVFIRIISMKGVDINFVNSKNTFLTYACANNKIELVKSLLNTNKVDPNLFLPNTGDTALMIAINSKFVDIAKILIEYPKTDLNIKNFSDKTALTIAVDNNLDSVIDILIVNDKLDPEENNLNYAFYYSSPSICKHIIASKKIDVNTVFQYKQSKQNGYNRNYYLKEVGTNDTKLVQATSANDLELVDLIINHPSFDQDKSDLKRAIFTSISSNNIEMFRKLIKITNNDINTYERNGQNIFSYALEMKSNEILLDIFKNPSFELKGRDILTDFIQSFTQNISVNFQLKASIEIMKGLYNYDQNHDHLINLNSLLKNGKTFFTSIPMNLGNVAETVSFFLENGADPNIPDCDDIYPLEFGMMINSLDYVTPLIDSDKIDFTQKIPSKHEFGYVGPKYQSYLHLAAKSNNPRILQKILQKKAIDINIVDDLGETPLMTACLFKQQQNVYLLFKEENLDFHHKNNKGQDCVQALLNSNDPNYQPKENKDDYLAQLLELVSNPYISTTRRNEDMSNFNIDEAISGQLGNTINMAQKAFINGNNSKWGKSTWQASSEKAKGWGKTTSPWGKKINNNDNQEQQAEVDYKDKQQVHIKAPENHFVWDPIATMKTRNDFSDSKWNGNNGSVSGSGWGAKKTIWRSRKDDSTVNTAQEKQEMEAKVDTDSQHEEAKEMTDESKQNESSSLPAASEEEANKVNGESQSQEQTQKESPPLASKAPNYYSAFHSFSKQASLKWGTGSNNSSNASSERPTTLNWETRSSNSSTASSERPTTLNWGTRSNNISNANSERSTPLKWGTGSSNWSNSNTSSLSYENKNDVNTQEKQVAEAQRDVDSQMSQNEEAKEVIDESKQKESSSLPAASGEEANKLNGELHSQEQTQKETPQPVSTTLKWGTANNNLSTTSANKPTTSKWGTANNNIESTVSTGKTFASKWGASNTNSSSNASTGKPATSRWGTGSSNASAVSAAHKWGTSNNDNESTAYANKPATSGLTTGSSNSSTLTNNAETSSTSNTNNAEVSNTNNAETSSMSSTNNAETSSMSSTNNAEVSSTNNAETSSMSSTNNAEVSSTNKLISFGLVNHNIPITSNQNENSSSPAAEQAESSQPSGTNNFFAQFSHSNPNYSMQNDASKSNEKTSHSNGHEADAAESDANAQQEEKQQGENRECVDDQKEAENEVQQESPQKEASKKGTKRRRRRVRKHHNDDDDDFNEVFLNYMQQALGQGKLEYPSQQLPQNQFSFQLQNVFDPSQYYYQQPGFVQDPMMQAQWIQMNYLQQPQIGLQMVPQPDLTNMQMNVLSNQQQPKRRKRKTHK</sequence>
<feature type="region of interest" description="Disordered" evidence="3">
    <location>
        <begin position="2081"/>
        <end position="2267"/>
    </location>
</feature>
<dbReference type="Proteomes" id="UP001470230">
    <property type="component" value="Unassembled WGS sequence"/>
</dbReference>
<feature type="compositionally biased region" description="Basic residues" evidence="3">
    <location>
        <begin position="2537"/>
        <end position="2549"/>
    </location>
</feature>
<protein>
    <recommendedName>
        <fullName evidence="6">Ankyrin repeat protein</fullName>
    </recommendedName>
</protein>
<feature type="compositionally biased region" description="Low complexity" evidence="3">
    <location>
        <begin position="2047"/>
        <end position="2058"/>
    </location>
</feature>
<keyword evidence="5" id="KW-1185">Reference proteome</keyword>
<evidence type="ECO:0000256" key="1">
    <source>
        <dbReference type="ARBA" id="ARBA00022737"/>
    </source>
</evidence>
<keyword evidence="1" id="KW-0677">Repeat</keyword>